<dbReference type="AlphaFoldDB" id="A0A4Y7S817"/>
<feature type="region of interest" description="Disordered" evidence="1">
    <location>
        <begin position="1"/>
        <end position="71"/>
    </location>
</feature>
<evidence type="ECO:0000313" key="2">
    <source>
        <dbReference type="EMBL" id="TEB17444.1"/>
    </source>
</evidence>
<dbReference type="EMBL" id="QPFP01000305">
    <property type="protein sequence ID" value="TEB17444.1"/>
    <property type="molecule type" value="Genomic_DNA"/>
</dbReference>
<name>A0A4Y7S817_COPMI</name>
<comment type="caution">
    <text evidence="2">The sequence shown here is derived from an EMBL/GenBank/DDBJ whole genome shotgun (WGS) entry which is preliminary data.</text>
</comment>
<organism evidence="2 3">
    <name type="scientific">Coprinellus micaceus</name>
    <name type="common">Glistening ink-cap mushroom</name>
    <name type="synonym">Coprinus micaceus</name>
    <dbReference type="NCBI Taxonomy" id="71717"/>
    <lineage>
        <taxon>Eukaryota</taxon>
        <taxon>Fungi</taxon>
        <taxon>Dikarya</taxon>
        <taxon>Basidiomycota</taxon>
        <taxon>Agaricomycotina</taxon>
        <taxon>Agaricomycetes</taxon>
        <taxon>Agaricomycetidae</taxon>
        <taxon>Agaricales</taxon>
        <taxon>Agaricineae</taxon>
        <taxon>Psathyrellaceae</taxon>
        <taxon>Coprinellus</taxon>
    </lineage>
</organism>
<evidence type="ECO:0000313" key="3">
    <source>
        <dbReference type="Proteomes" id="UP000298030"/>
    </source>
</evidence>
<reference evidence="2 3" key="1">
    <citation type="journal article" date="2019" name="Nat. Ecol. Evol.">
        <title>Megaphylogeny resolves global patterns of mushroom evolution.</title>
        <authorList>
            <person name="Varga T."/>
            <person name="Krizsan K."/>
            <person name="Foldi C."/>
            <person name="Dima B."/>
            <person name="Sanchez-Garcia M."/>
            <person name="Sanchez-Ramirez S."/>
            <person name="Szollosi G.J."/>
            <person name="Szarkandi J.G."/>
            <person name="Papp V."/>
            <person name="Albert L."/>
            <person name="Andreopoulos W."/>
            <person name="Angelini C."/>
            <person name="Antonin V."/>
            <person name="Barry K.W."/>
            <person name="Bougher N.L."/>
            <person name="Buchanan P."/>
            <person name="Buyck B."/>
            <person name="Bense V."/>
            <person name="Catcheside P."/>
            <person name="Chovatia M."/>
            <person name="Cooper J."/>
            <person name="Damon W."/>
            <person name="Desjardin D."/>
            <person name="Finy P."/>
            <person name="Geml J."/>
            <person name="Haridas S."/>
            <person name="Hughes K."/>
            <person name="Justo A."/>
            <person name="Karasinski D."/>
            <person name="Kautmanova I."/>
            <person name="Kiss B."/>
            <person name="Kocsube S."/>
            <person name="Kotiranta H."/>
            <person name="LaButti K.M."/>
            <person name="Lechner B.E."/>
            <person name="Liimatainen K."/>
            <person name="Lipzen A."/>
            <person name="Lukacs Z."/>
            <person name="Mihaltcheva S."/>
            <person name="Morgado L.N."/>
            <person name="Niskanen T."/>
            <person name="Noordeloos M.E."/>
            <person name="Ohm R.A."/>
            <person name="Ortiz-Santana B."/>
            <person name="Ovrebo C."/>
            <person name="Racz N."/>
            <person name="Riley R."/>
            <person name="Savchenko A."/>
            <person name="Shiryaev A."/>
            <person name="Soop K."/>
            <person name="Spirin V."/>
            <person name="Szebenyi C."/>
            <person name="Tomsovsky M."/>
            <person name="Tulloss R.E."/>
            <person name="Uehling J."/>
            <person name="Grigoriev I.V."/>
            <person name="Vagvolgyi C."/>
            <person name="Papp T."/>
            <person name="Martin F.M."/>
            <person name="Miettinen O."/>
            <person name="Hibbett D.S."/>
            <person name="Nagy L.G."/>
        </authorList>
    </citation>
    <scope>NUCLEOTIDE SEQUENCE [LARGE SCALE GENOMIC DNA]</scope>
    <source>
        <strain evidence="2 3">FP101781</strain>
    </source>
</reference>
<gene>
    <name evidence="2" type="ORF">FA13DRAFT_768096</name>
</gene>
<sequence length="106" mass="11551">MSRTTQPSFPGTREPSHPQNPTLHSRLEHCRVILDVSGNRPSPSLDAASDPFSSIHPGSFPNSPRPGARSPTWMLSSTSFIPACLRTQRIAQPFFSSTSHTPGTRV</sequence>
<protein>
    <submittedName>
        <fullName evidence="2">Uncharacterized protein</fullName>
    </submittedName>
</protein>
<dbReference type="Proteomes" id="UP000298030">
    <property type="component" value="Unassembled WGS sequence"/>
</dbReference>
<evidence type="ECO:0000256" key="1">
    <source>
        <dbReference type="SAM" id="MobiDB-lite"/>
    </source>
</evidence>
<proteinExistence type="predicted"/>
<accession>A0A4Y7S817</accession>
<keyword evidence="3" id="KW-1185">Reference proteome</keyword>